<evidence type="ECO:0000313" key="4">
    <source>
        <dbReference type="Proteomes" id="UP000583800"/>
    </source>
</evidence>
<evidence type="ECO:0000259" key="2">
    <source>
        <dbReference type="PROSITE" id="PS51898"/>
    </source>
</evidence>
<dbReference type="Pfam" id="PF00589">
    <property type="entry name" value="Phage_integrase"/>
    <property type="match status" value="1"/>
</dbReference>
<comment type="caution">
    <text evidence="3">The sequence shown here is derived from an EMBL/GenBank/DDBJ whole genome shotgun (WGS) entry which is preliminary data.</text>
</comment>
<dbReference type="GO" id="GO:0003677">
    <property type="term" value="F:DNA binding"/>
    <property type="evidence" value="ECO:0007669"/>
    <property type="project" value="InterPro"/>
</dbReference>
<dbReference type="GO" id="GO:0006310">
    <property type="term" value="P:DNA recombination"/>
    <property type="evidence" value="ECO:0007669"/>
    <property type="project" value="UniProtKB-KW"/>
</dbReference>
<dbReference type="EMBL" id="JACHJB010000002">
    <property type="protein sequence ID" value="MBB6349353.1"/>
    <property type="molecule type" value="Genomic_DNA"/>
</dbReference>
<proteinExistence type="predicted"/>
<dbReference type="InterPro" id="IPR002104">
    <property type="entry name" value="Integrase_catalytic"/>
</dbReference>
<gene>
    <name evidence="3" type="ORF">FHU36_005898</name>
</gene>
<keyword evidence="1" id="KW-0233">DNA recombination</keyword>
<dbReference type="AlphaFoldDB" id="A0A7X0EZ28"/>
<dbReference type="SUPFAM" id="SSF56349">
    <property type="entry name" value="DNA breaking-rejoining enzymes"/>
    <property type="match status" value="1"/>
</dbReference>
<dbReference type="PROSITE" id="PS51898">
    <property type="entry name" value="TYR_RECOMBINASE"/>
    <property type="match status" value="1"/>
</dbReference>
<dbReference type="GO" id="GO:0015074">
    <property type="term" value="P:DNA integration"/>
    <property type="evidence" value="ECO:0007669"/>
    <property type="project" value="InterPro"/>
</dbReference>
<dbReference type="InterPro" id="IPR011010">
    <property type="entry name" value="DNA_brk_join_enz"/>
</dbReference>
<organism evidence="3 4">
    <name type="scientific">Nonomuraea muscovyensis</name>
    <dbReference type="NCBI Taxonomy" id="1124761"/>
    <lineage>
        <taxon>Bacteria</taxon>
        <taxon>Bacillati</taxon>
        <taxon>Actinomycetota</taxon>
        <taxon>Actinomycetes</taxon>
        <taxon>Streptosporangiales</taxon>
        <taxon>Streptosporangiaceae</taxon>
        <taxon>Nonomuraea</taxon>
    </lineage>
</organism>
<dbReference type="InterPro" id="IPR013762">
    <property type="entry name" value="Integrase-like_cat_sf"/>
</dbReference>
<sequence length="115" mass="13094">MQRYSPGPEGVLITNRIRKIPRRSSFGDCWREAVEKAGLPKGTRFHDLRHYYASTLIAANLNPKSIQRRLGHATISETFDTYGYLFPDDEDLGRGAIDAKIEKDLAEQSRNKKEA</sequence>
<dbReference type="Proteomes" id="UP000583800">
    <property type="component" value="Unassembled WGS sequence"/>
</dbReference>
<reference evidence="3 4" key="1">
    <citation type="submission" date="2020-08" db="EMBL/GenBank/DDBJ databases">
        <title>Sequencing the genomes of 1000 actinobacteria strains.</title>
        <authorList>
            <person name="Klenk H.-P."/>
        </authorList>
    </citation>
    <scope>NUCLEOTIDE SEQUENCE [LARGE SCALE GENOMIC DNA]</scope>
    <source>
        <strain evidence="3 4">DSM 45913</strain>
    </source>
</reference>
<feature type="domain" description="Tyr recombinase" evidence="2">
    <location>
        <begin position="1"/>
        <end position="97"/>
    </location>
</feature>
<evidence type="ECO:0000256" key="1">
    <source>
        <dbReference type="ARBA" id="ARBA00023172"/>
    </source>
</evidence>
<accession>A0A7X0EZ28</accession>
<name>A0A7X0EZ28_9ACTN</name>
<evidence type="ECO:0000313" key="3">
    <source>
        <dbReference type="EMBL" id="MBB6349353.1"/>
    </source>
</evidence>
<keyword evidence="4" id="KW-1185">Reference proteome</keyword>
<protein>
    <submittedName>
        <fullName evidence="3">Integrase</fullName>
    </submittedName>
</protein>
<dbReference type="Gene3D" id="1.10.443.10">
    <property type="entry name" value="Intergrase catalytic core"/>
    <property type="match status" value="1"/>
</dbReference>